<dbReference type="RefSeq" id="WP_341408406.1">
    <property type="nucleotide sequence ID" value="NZ_JBBUTH010000001.1"/>
</dbReference>
<feature type="region of interest" description="Disordered" evidence="1">
    <location>
        <begin position="1048"/>
        <end position="1096"/>
    </location>
</feature>
<dbReference type="EMBL" id="JBBUTH010000001">
    <property type="protein sequence ID" value="MEK8048731.1"/>
    <property type="molecule type" value="Genomic_DNA"/>
</dbReference>
<comment type="caution">
    <text evidence="2">The sequence shown here is derived from an EMBL/GenBank/DDBJ whole genome shotgun (WGS) entry which is preliminary data.</text>
</comment>
<proteinExistence type="predicted"/>
<evidence type="ECO:0008006" key="4">
    <source>
        <dbReference type="Google" id="ProtNLM"/>
    </source>
</evidence>
<evidence type="ECO:0000313" key="2">
    <source>
        <dbReference type="EMBL" id="MEK8048731.1"/>
    </source>
</evidence>
<evidence type="ECO:0000256" key="1">
    <source>
        <dbReference type="SAM" id="MobiDB-lite"/>
    </source>
</evidence>
<keyword evidence="3" id="KW-1185">Reference proteome</keyword>
<gene>
    <name evidence="2" type="ORF">AACH10_00600</name>
</gene>
<evidence type="ECO:0000313" key="3">
    <source>
        <dbReference type="Proteomes" id="UP001365405"/>
    </source>
</evidence>
<sequence length="1471" mass="153378">MSGSDLQLNDSDALRAQALVLLRGLAGDTWTDHNAHDPGITLLESMCYALTDLGYRIDHPVADLVTGLATDPAVDPAAGPAADPAARGLWTAAQVLAGGAVTLDDLRRLAIDVPGVKNAWIEPVAEALARHDGAQAQLLPATDAAPAGAASSPNVVALRPQGLWAVRIEKSGLGEDIDGGTLARRVAQRLHRWRGLGQDLVQVEVLETQRVPLLARLDIAPEADPVAVLAAVITALADHLSPPLPFRSLAQRLAEGLAPDQVFDGPLLDQGFIDADDFAALARRSSVRLSDLVRVLMGVPGVRAVVQIAFLNGDRPGTDWLLAIDPRRTAALDLDASQIRLERRQLRVDDARVQQLARREAEAALRARSAAMATRAGAHDLPAPDGRDRQVARYHSLQHLLPSAYGLGAGHLPSDAPVPRRAQAAQLQAYLLFFDQLLANQHAQLAAAGRLLAFDEGAQALHRASFAQPVADDDGLLNLQALRRGGDDAHARRLQDLALDPLDRGDTRSALLQRHRQADHLLARACERLDPRPVPAARLADGQPPEAALLADKLALLRALPQLGQRRGAGADALALGAEADAAQAGAALDGLSQRLALALGLAPAGSASAGDGPSAGEPMCLVEHILLRPLPEDAAQDGPLMTAATASDPFSLQLSAAFDAGAGRLADADFRHLVEQTLRDHLPVHLGLRVHWLDAAAMAALVDAQARWWPLWCASRREVFGLAPELASDPVARRRLPLRSARNRVIDRLGLGDTAPLTDVPLGGLAGPGVASGGGALGDAAAPAAGSTADGPIKVPHGGAARIAIGWAERGVRYELRGPDGQPLRTPQGQAVAPITRDGADGPAWLESPPVTEDITFRVLARKLGSPQAPRLLTQPVPVKVGLDTTLAVDAPGVPWLDPLLPSPRAADARLVPWGSVVTVTVRASQEGVSYALVLGDQVQPGAVQGDLSTLRLPTPPLTEDVVVAVRASKRFAAGSGRSEEVALLDARVTLCVRANPSLPVLLQPGAVADHGATDLALRVEGAQASASYSAWQHGVRDDEFVRGAAADDRDLVRTDRPDLPAVRRPPAAAPDGPGPAGFTPVPGAPVPGDGRQARLPLPAAADDLLLCVAATKQHQPAGAGRAIASVVWLAQPALLLVRPDPGRALRPQWRQGGAEPQLLVQDGQPGVFYRPLLLPAAAGAAGAADAAASPLALPGYVHQRDARQPALNKGLGQLALGIDLAIAADPPQRPQTGIDARDRLPPQPPTLRLGADLPTGGRIGWQAVKAQTGLDARLRAITPVSAPPVVRLVPAFPAPGQAAELRVSDAAPGWRYQPVRALAPDDEALGEARPGAGGELVLPLPALQADTLLALRAWPATPAEGTLALVNVVCLPLTLAPRADLPLRADPPSVPAGQPARVWVQGSQAGVQYQLLRDGQAVGTPQPGHGADLALATGPVTADSRFTVLAQRIDEPAARQSLSASVQVTVEAP</sequence>
<protein>
    <recommendedName>
        <fullName evidence="4">Baseplate protein J-like domain-containing protein</fullName>
    </recommendedName>
</protein>
<accession>A0ABU9CA26</accession>
<dbReference type="Proteomes" id="UP001365405">
    <property type="component" value="Unassembled WGS sequence"/>
</dbReference>
<reference evidence="2 3" key="1">
    <citation type="submission" date="2024-04" db="EMBL/GenBank/DDBJ databases">
        <title>Novel species of the genus Ideonella isolated from streams.</title>
        <authorList>
            <person name="Lu H."/>
        </authorList>
    </citation>
    <scope>NUCLEOTIDE SEQUENCE [LARGE SCALE GENOMIC DNA]</scope>
    <source>
        <strain evidence="2 3">DXS22W</strain>
    </source>
</reference>
<feature type="compositionally biased region" description="Basic and acidic residues" evidence="1">
    <location>
        <begin position="1048"/>
        <end position="1060"/>
    </location>
</feature>
<feature type="region of interest" description="Disordered" evidence="1">
    <location>
        <begin position="819"/>
        <end position="849"/>
    </location>
</feature>
<feature type="compositionally biased region" description="Low complexity" evidence="1">
    <location>
        <begin position="1061"/>
        <end position="1073"/>
    </location>
</feature>
<name>A0ABU9CA26_9BURK</name>
<organism evidence="2 3">
    <name type="scientific">Pseudaquabacterium inlustre</name>
    <dbReference type="NCBI Taxonomy" id="2984192"/>
    <lineage>
        <taxon>Bacteria</taxon>
        <taxon>Pseudomonadati</taxon>
        <taxon>Pseudomonadota</taxon>
        <taxon>Betaproteobacteria</taxon>
        <taxon>Burkholderiales</taxon>
        <taxon>Sphaerotilaceae</taxon>
        <taxon>Pseudaquabacterium</taxon>
    </lineage>
</organism>